<keyword evidence="2" id="KW-1133">Transmembrane helix</keyword>
<evidence type="ECO:0000259" key="3">
    <source>
        <dbReference type="Pfam" id="PF02470"/>
    </source>
</evidence>
<dbReference type="KEGG" id="malv:MALV_52340"/>
<dbReference type="RefSeq" id="WP_163668997.1">
    <property type="nucleotide sequence ID" value="NZ_AP022565.1"/>
</dbReference>
<evidence type="ECO:0000256" key="1">
    <source>
        <dbReference type="SAM" id="MobiDB-lite"/>
    </source>
</evidence>
<dbReference type="AlphaFoldDB" id="A0A6N4V061"/>
<evidence type="ECO:0000313" key="5">
    <source>
        <dbReference type="Proteomes" id="UP000466906"/>
    </source>
</evidence>
<accession>A0A6N4V061</accession>
<keyword evidence="2" id="KW-0812">Transmembrane</keyword>
<keyword evidence="2" id="KW-0472">Membrane</keyword>
<reference evidence="4 5" key="1">
    <citation type="journal article" date="2019" name="Emerg. Microbes Infect.">
        <title>Comprehensive subspecies identification of 175 nontuberculous mycobacteria species based on 7547 genomic profiles.</title>
        <authorList>
            <person name="Matsumoto Y."/>
            <person name="Kinjo T."/>
            <person name="Motooka D."/>
            <person name="Nabeya D."/>
            <person name="Jung N."/>
            <person name="Uechi K."/>
            <person name="Horii T."/>
            <person name="Iida T."/>
            <person name="Fujita J."/>
            <person name="Nakamura S."/>
        </authorList>
    </citation>
    <scope>NUCLEOTIDE SEQUENCE [LARGE SCALE GENOMIC DNA]</scope>
    <source>
        <strain evidence="4 5">JCM 12272</strain>
    </source>
</reference>
<organism evidence="4 5">
    <name type="scientific">Mycolicibacterium alvei</name>
    <dbReference type="NCBI Taxonomy" id="67081"/>
    <lineage>
        <taxon>Bacteria</taxon>
        <taxon>Bacillati</taxon>
        <taxon>Actinomycetota</taxon>
        <taxon>Actinomycetes</taxon>
        <taxon>Mycobacteriales</taxon>
        <taxon>Mycobacteriaceae</taxon>
        <taxon>Mycolicibacterium</taxon>
    </lineage>
</organism>
<feature type="transmembrane region" description="Helical" evidence="2">
    <location>
        <begin position="21"/>
        <end position="41"/>
    </location>
</feature>
<name>A0A6N4V061_9MYCO</name>
<proteinExistence type="predicted"/>
<dbReference type="GO" id="GO:0005576">
    <property type="term" value="C:extracellular region"/>
    <property type="evidence" value="ECO:0007669"/>
    <property type="project" value="TreeGrafter"/>
</dbReference>
<dbReference type="InterPro" id="IPR052336">
    <property type="entry name" value="MlaD_Phospholipid_Transporter"/>
</dbReference>
<dbReference type="PANTHER" id="PTHR33371:SF16">
    <property type="entry name" value="MCE-FAMILY PROTEIN MCE3F"/>
    <property type="match status" value="1"/>
</dbReference>
<feature type="region of interest" description="Disordered" evidence="1">
    <location>
        <begin position="365"/>
        <end position="436"/>
    </location>
</feature>
<feature type="domain" description="Mce/MlaD" evidence="3">
    <location>
        <begin position="52"/>
        <end position="126"/>
    </location>
</feature>
<dbReference type="PANTHER" id="PTHR33371">
    <property type="entry name" value="INTERMEMBRANE PHOSPHOLIPID TRANSPORT SYSTEM BINDING PROTEIN MLAD-RELATED"/>
    <property type="match status" value="1"/>
</dbReference>
<evidence type="ECO:0000313" key="4">
    <source>
        <dbReference type="EMBL" id="BBX30109.1"/>
    </source>
</evidence>
<evidence type="ECO:0000256" key="2">
    <source>
        <dbReference type="SAM" id="Phobius"/>
    </source>
</evidence>
<feature type="compositionally biased region" description="Low complexity" evidence="1">
    <location>
        <begin position="372"/>
        <end position="381"/>
    </location>
</feature>
<keyword evidence="5" id="KW-1185">Reference proteome</keyword>
<dbReference type="EMBL" id="AP022565">
    <property type="protein sequence ID" value="BBX30109.1"/>
    <property type="molecule type" value="Genomic_DNA"/>
</dbReference>
<dbReference type="Proteomes" id="UP000466906">
    <property type="component" value="Chromosome"/>
</dbReference>
<dbReference type="Pfam" id="PF02470">
    <property type="entry name" value="MlaD"/>
    <property type="match status" value="1"/>
</dbReference>
<protein>
    <submittedName>
        <fullName evidence="4">Putative Mce family protein</fullName>
    </submittedName>
</protein>
<dbReference type="InterPro" id="IPR003399">
    <property type="entry name" value="Mce/MlaD"/>
</dbReference>
<gene>
    <name evidence="4" type="ORF">MALV_52340</name>
</gene>
<sequence length="436" mass="45676">MIDRGTRLLRVATASVRRARTAVSALSLIAILIGGLTYLTFGALGVDPTRPGIRVRVPLAESGGLLPNQDVTLRGVPVGRVEAVELDDAGVTAVALIDGRTRIPVDTAVRVSGLSPAGEQYLDFRPQTSGGPFLADGSVIEPGRAEIPVTLAQTLANADGALAQLDPQKLATIRRELGVSPQGPEKLGAIFDGGTFLLSTLDGVLPQTVSLVRNSRISFSTIADVNPGLEATADHLGSVLNGIRGMDGGFRQLVAQGPQTLNAVDTLFQNNSETMVELLGSLTTVARLSYVRVPALNALFPEISVRGSVLENIATIFHDGAIWALADIYPRYTCDYPVPRGVPSAADYPEPLQYTYCDNKDPSVLVRGARNAPRPAGDDTAGPPPDAAPDKTTDPTPPGKWTVPTPYGGPRWPLPIPGEAAPSPAPDNATTGEAGR</sequence>